<name>D6TDD8_KTERA</name>
<accession>D6TDD8</accession>
<dbReference type="STRING" id="485913.Krac_9709"/>
<evidence type="ECO:0008006" key="4">
    <source>
        <dbReference type="Google" id="ProtNLM"/>
    </source>
</evidence>
<dbReference type="InParanoid" id="D6TDD8"/>
<evidence type="ECO:0000313" key="3">
    <source>
        <dbReference type="Proteomes" id="UP000004508"/>
    </source>
</evidence>
<dbReference type="Proteomes" id="UP000004508">
    <property type="component" value="Unassembled WGS sequence"/>
</dbReference>
<protein>
    <recommendedName>
        <fullName evidence="4">C2H2-type domain-containing protein</fullName>
    </recommendedName>
</protein>
<dbReference type="AlphaFoldDB" id="D6TDD8"/>
<feature type="region of interest" description="Disordered" evidence="1">
    <location>
        <begin position="177"/>
        <end position="203"/>
    </location>
</feature>
<gene>
    <name evidence="2" type="ORF">Krac_9709</name>
</gene>
<proteinExistence type="predicted"/>
<dbReference type="EMBL" id="ADVG01000001">
    <property type="protein sequence ID" value="EFH88283.1"/>
    <property type="molecule type" value="Genomic_DNA"/>
</dbReference>
<comment type="caution">
    <text evidence="2">The sequence shown here is derived from an EMBL/GenBank/DDBJ whole genome shotgun (WGS) entry which is preliminary data.</text>
</comment>
<evidence type="ECO:0000313" key="2">
    <source>
        <dbReference type="EMBL" id="EFH88283.1"/>
    </source>
</evidence>
<feature type="region of interest" description="Disordered" evidence="1">
    <location>
        <begin position="84"/>
        <end position="119"/>
    </location>
</feature>
<keyword evidence="3" id="KW-1185">Reference proteome</keyword>
<organism evidence="2 3">
    <name type="scientific">Ktedonobacter racemifer DSM 44963</name>
    <dbReference type="NCBI Taxonomy" id="485913"/>
    <lineage>
        <taxon>Bacteria</taxon>
        <taxon>Bacillati</taxon>
        <taxon>Chloroflexota</taxon>
        <taxon>Ktedonobacteria</taxon>
        <taxon>Ktedonobacterales</taxon>
        <taxon>Ktedonobacteraceae</taxon>
        <taxon>Ktedonobacter</taxon>
    </lineage>
</organism>
<dbReference type="RefSeq" id="WP_007904148.1">
    <property type="nucleotide sequence ID" value="NZ_ADVG01000001.1"/>
</dbReference>
<sequence>MPLLNLRQWTGSIYTWLTNPVLDPTHSSRVTMDNLMKLVIPALEWSYEAKAPDVQAKWLEQAAELLVLRHDTLRIIEGAGPSVEAELPSSETQAEEVSSSNTQQTFPPSVPTEPMIQSRPRKKAVSLSVASDKCIFSGVVPIDLKRFEKSGVALVECPDCGRAWTLSPSGGVLRFKSHDKRKTNTPNTGRRWARGEPDWDVVG</sequence>
<reference evidence="2 3" key="1">
    <citation type="journal article" date="2011" name="Stand. Genomic Sci.">
        <title>Non-contiguous finished genome sequence and contextual data of the filamentous soil bacterium Ktedonobacter racemifer type strain (SOSP1-21).</title>
        <authorList>
            <person name="Chang Y.J."/>
            <person name="Land M."/>
            <person name="Hauser L."/>
            <person name="Chertkov O."/>
            <person name="Del Rio T.G."/>
            <person name="Nolan M."/>
            <person name="Copeland A."/>
            <person name="Tice H."/>
            <person name="Cheng J.F."/>
            <person name="Lucas S."/>
            <person name="Han C."/>
            <person name="Goodwin L."/>
            <person name="Pitluck S."/>
            <person name="Ivanova N."/>
            <person name="Ovchinikova G."/>
            <person name="Pati A."/>
            <person name="Chen A."/>
            <person name="Palaniappan K."/>
            <person name="Mavromatis K."/>
            <person name="Liolios K."/>
            <person name="Brettin T."/>
            <person name="Fiebig A."/>
            <person name="Rohde M."/>
            <person name="Abt B."/>
            <person name="Goker M."/>
            <person name="Detter J.C."/>
            <person name="Woyke T."/>
            <person name="Bristow J."/>
            <person name="Eisen J.A."/>
            <person name="Markowitz V."/>
            <person name="Hugenholtz P."/>
            <person name="Kyrpides N.C."/>
            <person name="Klenk H.P."/>
            <person name="Lapidus A."/>
        </authorList>
    </citation>
    <scope>NUCLEOTIDE SEQUENCE [LARGE SCALE GENOMIC DNA]</scope>
    <source>
        <strain evidence="3">DSM 44963</strain>
    </source>
</reference>
<evidence type="ECO:0000256" key="1">
    <source>
        <dbReference type="SAM" id="MobiDB-lite"/>
    </source>
</evidence>
<feature type="compositionally biased region" description="Polar residues" evidence="1">
    <location>
        <begin position="89"/>
        <end position="107"/>
    </location>
</feature>